<evidence type="ECO:0008006" key="2">
    <source>
        <dbReference type="Google" id="ProtNLM"/>
    </source>
</evidence>
<protein>
    <recommendedName>
        <fullName evidence="2">Type IX secretion system membrane protein PorP/SprF</fullName>
    </recommendedName>
</protein>
<dbReference type="EMBL" id="DTOZ01000099">
    <property type="protein sequence ID" value="HGE78115.1"/>
    <property type="molecule type" value="Genomic_DNA"/>
</dbReference>
<gene>
    <name evidence="1" type="ORF">ENX68_03835</name>
</gene>
<proteinExistence type="predicted"/>
<organism evidence="1">
    <name type="scientific">candidate division WOR-3 bacterium</name>
    <dbReference type="NCBI Taxonomy" id="2052148"/>
    <lineage>
        <taxon>Bacteria</taxon>
        <taxon>Bacteria division WOR-3</taxon>
    </lineage>
</organism>
<dbReference type="AlphaFoldDB" id="A0A7V3VUL8"/>
<reference evidence="1" key="1">
    <citation type="journal article" date="2020" name="mSystems">
        <title>Genome- and Community-Level Interaction Insights into Carbon Utilization and Element Cycling Functions of Hydrothermarchaeota in Hydrothermal Sediment.</title>
        <authorList>
            <person name="Zhou Z."/>
            <person name="Liu Y."/>
            <person name="Xu W."/>
            <person name="Pan J."/>
            <person name="Luo Z.H."/>
            <person name="Li M."/>
        </authorList>
    </citation>
    <scope>NUCLEOTIDE SEQUENCE [LARGE SCALE GENOMIC DNA]</scope>
    <source>
        <strain evidence="1">SpSt-961</strain>
    </source>
</reference>
<comment type="caution">
    <text evidence="1">The sequence shown here is derived from an EMBL/GenBank/DDBJ whole genome shotgun (WGS) entry which is preliminary data.</text>
</comment>
<evidence type="ECO:0000313" key="1">
    <source>
        <dbReference type="EMBL" id="HGE78115.1"/>
    </source>
</evidence>
<accession>A0A7V3VUL8</accession>
<name>A0A7V3VUL8_UNCW3</name>
<sequence>MVILFFIAISPFNEANFVPLPFRSISLLSNPAGIGINPGAELFLTYHPELLQGGISIGNLGFGIARTDTNLIYEIGGGYKLPGAFALGYGRQFGDTTENIIGVICIPNQYIRLGYKTNLAHKKFIHTGIGINIVGLLTLACQMNYEGIDDTKDYLFGFILNPSYGVKINFASDQEWNWHIGINLGTSKLNLGLIYSYNTKKFTGGFIISAQSY</sequence>